<dbReference type="InterPro" id="IPR000668">
    <property type="entry name" value="Peptidase_C1A_C"/>
</dbReference>
<evidence type="ECO:0000256" key="3">
    <source>
        <dbReference type="ARBA" id="ARBA00023136"/>
    </source>
</evidence>
<evidence type="ECO:0000256" key="6">
    <source>
        <dbReference type="SAM" id="MobiDB-lite"/>
    </source>
</evidence>
<protein>
    <submittedName>
        <fullName evidence="9">Serine-repeat antigen, putative</fullName>
    </submittedName>
</protein>
<feature type="region of interest" description="Disordered" evidence="6">
    <location>
        <begin position="461"/>
        <end position="496"/>
    </location>
</feature>
<sequence length="978" mass="111043">MIFRSCFLLIICVIYSKNITNCVAETTVNSDTGGPNGSGIGEQGLSSSSSENVTGESHSPPGTSVGTSSDNDQSSSSSVTAGNTGDVGHTSEASGKVPEVPSKPSPHLNTNPQQPNREAPQAVQSDGQNVEQGIQVTSTFLKNFDGIKVTGSCKAYFRVFFVPHIWIYVDPTKDSIELKQLFEPVRTVNITQLRNKCINKSNSTFKFIAYVKDQILTLKWLVIGEGADAGNKVDVKKYKIPVLDKTFSSVQVHTANAEKNLIESKNYHISSVIPDQCSIITTNCFLSGSLDIEHCFHCTLLAQKYESENECFKYVSKEAKEHIAMDIPTIAQDEEYSVEYRLIESIDIILKSIYKTDENGEKKEELINFEDLENDLKSELKNYCALLKEMDESGTLKNFELANEEETFNNLSRLLKVHPNENVVTLRLKLRNPAICVKNVDEWIVNKRGLTLHNETYSAEKVSHDQANADSDAADKGRVESDTTTRGASDSGSADELMAENFEEEEIVSDDIFEKDSSGIIDLSKMKTEMNFKSPYYQKSKYCNKDYCDRWKDKTSCISNIEVEEQGDCGLCWIFASKLHVETIRCMRGYGHFRSSALFVANCSSRNPEEICIVGSNPTEFLQIVNDNKFLPLESDLPYSYNDAGNACPTKRNKWTNLWGNTKLLLHKRDYSFLNTLGYIAYESINFKDKMELFINIIKQEIQNKGSVIVYVKTNNVIDYDFNGKVVHSICGDNEADHAANIIGYGNYINIKGEKRSYWLVRNSWGYYWGDEGNFKVDMYGHDECLYNFIHTAVVFKIDLDMVEVPKKNHNNNNNNNSVYNYFHKYVPDFFYNLFYVNYDKDKDKDKGESFLYDNGNREEIQQNYSKDSIVSGQTEPESAKVIPAPQPTKSAEKIFKVLHILKNIKDGKIKRGFVKYENLKETENPYSCSRIYSKDPNKMDECKQFCFKEWSKCEKHYSPGYCLTKLYSGDNCFFCNI</sequence>
<dbReference type="Proteomes" id="UP000219799">
    <property type="component" value="Chromosome 4"/>
</dbReference>
<gene>
    <name evidence="9" type="primary">PmlGA01_040016900</name>
    <name evidence="9" type="ORF">PMLGA01_040016900</name>
</gene>
<evidence type="ECO:0000313" key="9">
    <source>
        <dbReference type="EMBL" id="SBT70625.1"/>
    </source>
</evidence>
<accession>A0A1C3KAV4</accession>
<feature type="chain" id="PRO_5008677607" evidence="7">
    <location>
        <begin position="25"/>
        <end position="978"/>
    </location>
</feature>
<evidence type="ECO:0000256" key="7">
    <source>
        <dbReference type="SAM" id="SignalP"/>
    </source>
</evidence>
<keyword evidence="5" id="KW-0325">Glycoprotein</keyword>
<dbReference type="GO" id="GO:0016020">
    <property type="term" value="C:membrane"/>
    <property type="evidence" value="ECO:0007669"/>
    <property type="project" value="UniProtKB-SubCell"/>
</dbReference>
<evidence type="ECO:0000256" key="2">
    <source>
        <dbReference type="ARBA" id="ARBA00008455"/>
    </source>
</evidence>
<feature type="compositionally biased region" description="Polar residues" evidence="6">
    <location>
        <begin position="51"/>
        <end position="62"/>
    </location>
</feature>
<feature type="compositionally biased region" description="Polar residues" evidence="6">
    <location>
        <begin position="107"/>
        <end position="129"/>
    </location>
</feature>
<keyword evidence="3" id="KW-0472">Membrane</keyword>
<evidence type="ECO:0000256" key="4">
    <source>
        <dbReference type="ARBA" id="ARBA00023145"/>
    </source>
</evidence>
<comment type="subcellular location">
    <subcellularLocation>
        <location evidence="1">Membrane</location>
    </subcellularLocation>
</comment>
<organism evidence="9 10">
    <name type="scientific">Plasmodium malariae</name>
    <dbReference type="NCBI Taxonomy" id="5858"/>
    <lineage>
        <taxon>Eukaryota</taxon>
        <taxon>Sar</taxon>
        <taxon>Alveolata</taxon>
        <taxon>Apicomplexa</taxon>
        <taxon>Aconoidasida</taxon>
        <taxon>Haemosporida</taxon>
        <taxon>Plasmodiidae</taxon>
        <taxon>Plasmodium</taxon>
        <taxon>Plasmodium (Plasmodium)</taxon>
    </lineage>
</organism>
<keyword evidence="4" id="KW-0865">Zymogen</keyword>
<evidence type="ECO:0000256" key="5">
    <source>
        <dbReference type="ARBA" id="ARBA00023180"/>
    </source>
</evidence>
<name>A0A1C3KAV4_PLAMA</name>
<dbReference type="GO" id="GO:0008234">
    <property type="term" value="F:cysteine-type peptidase activity"/>
    <property type="evidence" value="ECO:0007669"/>
    <property type="project" value="InterPro"/>
</dbReference>
<proteinExistence type="inferred from homology"/>
<dbReference type="InterPro" id="IPR000169">
    <property type="entry name" value="Pept_cys_AS"/>
</dbReference>
<evidence type="ECO:0000256" key="1">
    <source>
        <dbReference type="ARBA" id="ARBA00004370"/>
    </source>
</evidence>
<dbReference type="Gene3D" id="3.90.70.10">
    <property type="entry name" value="Cysteine proteinases"/>
    <property type="match status" value="1"/>
</dbReference>
<evidence type="ECO:0000259" key="8">
    <source>
        <dbReference type="SMART" id="SM00645"/>
    </source>
</evidence>
<feature type="region of interest" description="Disordered" evidence="6">
    <location>
        <begin position="27"/>
        <end position="129"/>
    </location>
</feature>
<dbReference type="VEuPathDB" id="PlasmoDB:PmUG01_04025200"/>
<feature type="compositionally biased region" description="Low complexity" evidence="6">
    <location>
        <begin position="64"/>
        <end position="80"/>
    </location>
</feature>
<dbReference type="Pfam" id="PF00112">
    <property type="entry name" value="Peptidase_C1"/>
    <property type="match status" value="1"/>
</dbReference>
<reference evidence="9 10" key="1">
    <citation type="submission" date="2016-06" db="EMBL/GenBank/DDBJ databases">
        <authorList>
            <consortium name="Pathogen Informatics"/>
        </authorList>
    </citation>
    <scope>NUCLEOTIDE SEQUENCE [LARGE SCALE GENOMIC DNA]</scope>
    <source>
        <strain evidence="9">PmlGA01</strain>
    </source>
</reference>
<feature type="compositionally biased region" description="Basic and acidic residues" evidence="6">
    <location>
        <begin position="473"/>
        <end position="483"/>
    </location>
</feature>
<dbReference type="InterPro" id="IPR013128">
    <property type="entry name" value="Peptidase_C1A"/>
</dbReference>
<feature type="domain" description="Peptidase C1A papain C-terminal" evidence="8">
    <location>
        <begin position="545"/>
        <end position="796"/>
    </location>
</feature>
<dbReference type="PROSITE" id="PS00139">
    <property type="entry name" value="THIOL_PROTEASE_CYS"/>
    <property type="match status" value="1"/>
</dbReference>
<dbReference type="InterPro" id="IPR038765">
    <property type="entry name" value="Papain-like_cys_pep_sf"/>
</dbReference>
<dbReference type="AlphaFoldDB" id="A0A1C3KAV4"/>
<dbReference type="SMART" id="SM00645">
    <property type="entry name" value="Pept_C1"/>
    <property type="match status" value="1"/>
</dbReference>
<comment type="similarity">
    <text evidence="2">Belongs to the peptidase C1 family.</text>
</comment>
<dbReference type="SUPFAM" id="SSF54001">
    <property type="entry name" value="Cysteine proteinases"/>
    <property type="match status" value="1"/>
</dbReference>
<evidence type="ECO:0000313" key="10">
    <source>
        <dbReference type="Proteomes" id="UP000219799"/>
    </source>
</evidence>
<dbReference type="EMBL" id="LT594492">
    <property type="protein sequence ID" value="SBT70625.1"/>
    <property type="molecule type" value="Genomic_DNA"/>
</dbReference>
<keyword evidence="7" id="KW-0732">Signal</keyword>
<dbReference type="GO" id="GO:0006508">
    <property type="term" value="P:proteolysis"/>
    <property type="evidence" value="ECO:0007669"/>
    <property type="project" value="InterPro"/>
</dbReference>
<dbReference type="PANTHER" id="PTHR12411">
    <property type="entry name" value="CYSTEINE PROTEASE FAMILY C1-RELATED"/>
    <property type="match status" value="1"/>
</dbReference>
<dbReference type="CDD" id="cd02619">
    <property type="entry name" value="Peptidase_C1"/>
    <property type="match status" value="1"/>
</dbReference>
<feature type="signal peptide" evidence="7">
    <location>
        <begin position="1"/>
        <end position="24"/>
    </location>
</feature>